<evidence type="ECO:0000313" key="2">
    <source>
        <dbReference type="Proteomes" id="UP000434957"/>
    </source>
</evidence>
<gene>
    <name evidence="1" type="ORF">PR003_g5353</name>
</gene>
<name>A0A6A4G398_9STRA</name>
<organism evidence="1 2">
    <name type="scientific">Phytophthora rubi</name>
    <dbReference type="NCBI Taxonomy" id="129364"/>
    <lineage>
        <taxon>Eukaryota</taxon>
        <taxon>Sar</taxon>
        <taxon>Stramenopiles</taxon>
        <taxon>Oomycota</taxon>
        <taxon>Peronosporomycetes</taxon>
        <taxon>Peronosporales</taxon>
        <taxon>Peronosporaceae</taxon>
        <taxon>Phytophthora</taxon>
    </lineage>
</organism>
<proteinExistence type="predicted"/>
<accession>A0A6A4G398</accession>
<dbReference type="AlphaFoldDB" id="A0A6A4G398"/>
<dbReference type="Proteomes" id="UP000434957">
    <property type="component" value="Unassembled WGS sequence"/>
</dbReference>
<protein>
    <submittedName>
        <fullName evidence="1">Uncharacterized protein</fullName>
    </submittedName>
</protein>
<dbReference type="EMBL" id="QXFT01000221">
    <property type="protein sequence ID" value="KAE9350465.1"/>
    <property type="molecule type" value="Genomic_DNA"/>
</dbReference>
<keyword evidence="2" id="KW-1185">Reference proteome</keyword>
<comment type="caution">
    <text evidence="1">The sequence shown here is derived from an EMBL/GenBank/DDBJ whole genome shotgun (WGS) entry which is preliminary data.</text>
</comment>
<evidence type="ECO:0000313" key="1">
    <source>
        <dbReference type="EMBL" id="KAE9350465.1"/>
    </source>
</evidence>
<sequence>MVPHSTPLKQYVSFGNLTDPYRLEEEELGYGGAAAGHWGVLPCQGGGRKYQMVSNELGVLTFYDDCLRENGKVSFAEMMVCCAQIPGFAVLKDSTPRTRVRRFMNRYDHNQAHADVVRAAVKTSRVAGNTVDLSSDTAECCSAQQQSQPESDGEPNVADDVAMDDGEQVEPEVVVLPTPGAQRYVDLLLPDLVGDDTGLVLRVLDWEGGDVGALCASKDWYDFPQNN</sequence>
<reference evidence="1 2" key="1">
    <citation type="submission" date="2018-08" db="EMBL/GenBank/DDBJ databases">
        <title>Genomic investigation of the strawberry pathogen Phytophthora fragariae indicates pathogenicity is determined by transcriptional variation in three key races.</title>
        <authorList>
            <person name="Adams T.M."/>
            <person name="Armitage A.D."/>
            <person name="Sobczyk M.K."/>
            <person name="Bates H.J."/>
            <person name="Dunwell J.M."/>
            <person name="Nellist C.F."/>
            <person name="Harrison R.J."/>
        </authorList>
    </citation>
    <scope>NUCLEOTIDE SEQUENCE [LARGE SCALE GENOMIC DNA]</scope>
    <source>
        <strain evidence="1 2">SCRP333</strain>
    </source>
</reference>